<comment type="caution">
    <text evidence="1">The sequence shown here is derived from an EMBL/GenBank/DDBJ whole genome shotgun (WGS) entry which is preliminary data.</text>
</comment>
<accession>A0A7W8K0H7</accession>
<reference evidence="1 2" key="1">
    <citation type="submission" date="2020-08" db="EMBL/GenBank/DDBJ databases">
        <title>Genomic Encyclopedia of Type Strains, Phase IV (KMG-IV): sequencing the most valuable type-strain genomes for metagenomic binning, comparative biology and taxonomic classification.</title>
        <authorList>
            <person name="Goeker M."/>
        </authorList>
    </citation>
    <scope>NUCLEOTIDE SEQUENCE [LARGE SCALE GENOMIC DNA]</scope>
    <source>
        <strain evidence="1 2">DSM 27939</strain>
    </source>
</reference>
<keyword evidence="2" id="KW-1185">Reference proteome</keyword>
<organism evidence="1 2">
    <name type="scientific">Deinococcus humi</name>
    <dbReference type="NCBI Taxonomy" id="662880"/>
    <lineage>
        <taxon>Bacteria</taxon>
        <taxon>Thermotogati</taxon>
        <taxon>Deinococcota</taxon>
        <taxon>Deinococci</taxon>
        <taxon>Deinococcales</taxon>
        <taxon>Deinococcaceae</taxon>
        <taxon>Deinococcus</taxon>
    </lineage>
</organism>
<dbReference type="AlphaFoldDB" id="A0A7W8K0H7"/>
<evidence type="ECO:0000313" key="1">
    <source>
        <dbReference type="EMBL" id="MBB5365201.1"/>
    </source>
</evidence>
<protein>
    <submittedName>
        <fullName evidence="1">Uncharacterized protein</fullName>
    </submittedName>
</protein>
<proteinExistence type="predicted"/>
<dbReference type="EMBL" id="JACHFL010000016">
    <property type="protein sequence ID" value="MBB5365201.1"/>
    <property type="molecule type" value="Genomic_DNA"/>
</dbReference>
<evidence type="ECO:0000313" key="2">
    <source>
        <dbReference type="Proteomes" id="UP000552709"/>
    </source>
</evidence>
<dbReference type="Proteomes" id="UP000552709">
    <property type="component" value="Unassembled WGS sequence"/>
</dbReference>
<gene>
    <name evidence="1" type="ORF">HNQ08_004322</name>
</gene>
<sequence length="90" mass="9091">MFFPHVRLTDDAQGATDWGTNLKGFFQAAGVGCSITGMGAFVAVIDDPLKDGSSIQGDPGGSLGVVYVRACDSPGSRRPGGPDAHALAPG</sequence>
<name>A0A7W8K0H7_9DEIO</name>